<dbReference type="GO" id="GO:0006508">
    <property type="term" value="P:proteolysis"/>
    <property type="evidence" value="ECO:0007669"/>
    <property type="project" value="InterPro"/>
</dbReference>
<sequence>MSSFVRSICCLASAFTLSAVSSPAAQWNGYEQVNFQVEGKNAILVKPKTPAPGNPWIYRTEFFGHEPQGDIALLAKGWHVAYLQISDMYGAPPAVKLMDKFHDEVVKTHHLNNRVVLEGFSRGGLYAVNYAAAHPENTAGLYLDAPVMDIRSWPGGKGKGPGNAQCWSQALAIYQLTEETAKTFSGNPLDQAEKLAKAKIPVIAVCGDADKVVPYEENTKLFEEKYKAAGGIIKVILKPGVDHHPHSLKDPAPIVDFLVQNAVLK</sequence>
<dbReference type="SUPFAM" id="SSF53474">
    <property type="entry name" value="alpha/beta-Hydrolases"/>
    <property type="match status" value="1"/>
</dbReference>
<dbReference type="GO" id="GO:0008236">
    <property type="term" value="F:serine-type peptidase activity"/>
    <property type="evidence" value="ECO:0007669"/>
    <property type="project" value="InterPro"/>
</dbReference>
<reference evidence="3" key="1">
    <citation type="submission" date="2021-04" db="EMBL/GenBank/DDBJ databases">
        <title>Luteolibacter sp. 32A isolated from the skin of an Anderson's salamander (Ambystoma andersonii).</title>
        <authorList>
            <person name="Spergser J."/>
            <person name="Busse H.-J."/>
        </authorList>
    </citation>
    <scope>NUCLEOTIDE SEQUENCE</scope>
    <source>
        <strain evidence="3">32A</strain>
    </source>
</reference>
<evidence type="ECO:0000313" key="4">
    <source>
        <dbReference type="Proteomes" id="UP000676169"/>
    </source>
</evidence>
<keyword evidence="3" id="KW-0378">Hydrolase</keyword>
<dbReference type="KEGG" id="lamb:KBB96_01255"/>
<accession>A0A975G9F0</accession>
<feature type="domain" description="Peptidase S9 prolyl oligopeptidase catalytic" evidence="2">
    <location>
        <begin position="112"/>
        <end position="257"/>
    </location>
</feature>
<dbReference type="Proteomes" id="UP000676169">
    <property type="component" value="Chromosome"/>
</dbReference>
<feature type="chain" id="PRO_5036833688" evidence="1">
    <location>
        <begin position="25"/>
        <end position="265"/>
    </location>
</feature>
<evidence type="ECO:0000256" key="1">
    <source>
        <dbReference type="SAM" id="SignalP"/>
    </source>
</evidence>
<dbReference type="AlphaFoldDB" id="A0A975G9F0"/>
<dbReference type="Pfam" id="PF00326">
    <property type="entry name" value="Peptidase_S9"/>
    <property type="match status" value="1"/>
</dbReference>
<dbReference type="InterPro" id="IPR029058">
    <property type="entry name" value="AB_hydrolase_fold"/>
</dbReference>
<feature type="signal peptide" evidence="1">
    <location>
        <begin position="1"/>
        <end position="24"/>
    </location>
</feature>
<keyword evidence="1" id="KW-0732">Signal</keyword>
<dbReference type="RefSeq" id="WP_211631673.1">
    <property type="nucleotide sequence ID" value="NZ_CP073100.1"/>
</dbReference>
<dbReference type="EMBL" id="CP073100">
    <property type="protein sequence ID" value="QUE51534.1"/>
    <property type="molecule type" value="Genomic_DNA"/>
</dbReference>
<organism evidence="3 4">
    <name type="scientific">Luteolibacter ambystomatis</name>
    <dbReference type="NCBI Taxonomy" id="2824561"/>
    <lineage>
        <taxon>Bacteria</taxon>
        <taxon>Pseudomonadati</taxon>
        <taxon>Verrucomicrobiota</taxon>
        <taxon>Verrucomicrobiia</taxon>
        <taxon>Verrucomicrobiales</taxon>
        <taxon>Verrucomicrobiaceae</taxon>
        <taxon>Luteolibacter</taxon>
    </lineage>
</organism>
<proteinExistence type="predicted"/>
<gene>
    <name evidence="3" type="ORF">KBB96_01255</name>
</gene>
<dbReference type="Gene3D" id="3.40.50.1820">
    <property type="entry name" value="alpha/beta hydrolase"/>
    <property type="match status" value="1"/>
</dbReference>
<evidence type="ECO:0000259" key="2">
    <source>
        <dbReference type="Pfam" id="PF00326"/>
    </source>
</evidence>
<evidence type="ECO:0000313" key="3">
    <source>
        <dbReference type="EMBL" id="QUE51534.1"/>
    </source>
</evidence>
<name>A0A975G9F0_9BACT</name>
<dbReference type="InterPro" id="IPR001375">
    <property type="entry name" value="Peptidase_S9_cat"/>
</dbReference>
<protein>
    <submittedName>
        <fullName evidence="3">Alpha/beta hydrolase</fullName>
    </submittedName>
</protein>
<keyword evidence="4" id="KW-1185">Reference proteome</keyword>